<dbReference type="EMBL" id="VSSQ01009918">
    <property type="protein sequence ID" value="MPM42944.1"/>
    <property type="molecule type" value="Genomic_DNA"/>
</dbReference>
<dbReference type="PANTHER" id="PTHR13754">
    <property type="entry name" value="METALLO-BETA-LACTAMASE SUPERFAMILY PROTEIN"/>
    <property type="match status" value="1"/>
</dbReference>
<reference evidence="2" key="1">
    <citation type="submission" date="2019-08" db="EMBL/GenBank/DDBJ databases">
        <authorList>
            <person name="Kucharzyk K."/>
            <person name="Murdoch R.W."/>
            <person name="Higgins S."/>
            <person name="Loffler F."/>
        </authorList>
    </citation>
    <scope>NUCLEOTIDE SEQUENCE</scope>
</reference>
<evidence type="ECO:0000259" key="1">
    <source>
        <dbReference type="SMART" id="SM00849"/>
    </source>
</evidence>
<dbReference type="InterPro" id="IPR041712">
    <property type="entry name" value="DHPS-like_MBL-fold"/>
</dbReference>
<proteinExistence type="predicted"/>
<protein>
    <recommendedName>
        <fullName evidence="1">Metallo-beta-lactamase domain-containing protein</fullName>
    </recommendedName>
</protein>
<dbReference type="SMART" id="SM00849">
    <property type="entry name" value="Lactamase_B"/>
    <property type="match status" value="1"/>
</dbReference>
<evidence type="ECO:0000313" key="2">
    <source>
        <dbReference type="EMBL" id="MPM42944.1"/>
    </source>
</evidence>
<dbReference type="InterPro" id="IPR001279">
    <property type="entry name" value="Metallo-B-lactamas"/>
</dbReference>
<dbReference type="CDD" id="cd07713">
    <property type="entry name" value="DHPS-like_MBL-fold"/>
    <property type="match status" value="1"/>
</dbReference>
<gene>
    <name evidence="2" type="ORF">SDC9_89616</name>
</gene>
<dbReference type="InterPro" id="IPR052926">
    <property type="entry name" value="Metallo-beta-lactamase_dom"/>
</dbReference>
<dbReference type="Gene3D" id="3.60.15.10">
    <property type="entry name" value="Ribonuclease Z/Hydroxyacylglutathione hydrolase-like"/>
    <property type="match status" value="1"/>
</dbReference>
<dbReference type="SUPFAM" id="SSF56281">
    <property type="entry name" value="Metallo-hydrolase/oxidoreductase"/>
    <property type="match status" value="1"/>
</dbReference>
<dbReference type="AlphaFoldDB" id="A0A644ZZE9"/>
<dbReference type="InterPro" id="IPR036866">
    <property type="entry name" value="RibonucZ/Hydroxyglut_hydro"/>
</dbReference>
<comment type="caution">
    <text evidence="2">The sequence shown here is derived from an EMBL/GenBank/DDBJ whole genome shotgun (WGS) entry which is preliminary data.</text>
</comment>
<sequence>MKLTVLVDNHTLIDRYYLGEPAVCYLIEDGGQNILLDTGYSEVFLENAIRMGIDLSGVTDIVFSHGHNDHTGGLPAFLARFSQSVRLFAHPRALLPKRVEGMEVGSPISLEKLPQRVQTRLVTKPCAVSEHVLFLGEVPRVYAFEQNRAVGEAPSACGCCWESDALADDTSLALVLPEGVFVVTGCAHAGVCNTVAYAKEISGKERVLGVLGGFHLFETGGALDETIATLRALGVERVYPAHCTSLAVKSALFAAMPTQEVGVGLTILW</sequence>
<dbReference type="Pfam" id="PF00753">
    <property type="entry name" value="Lactamase_B"/>
    <property type="match status" value="1"/>
</dbReference>
<accession>A0A644ZZE9</accession>
<dbReference type="PANTHER" id="PTHR13754:SF18">
    <property type="entry name" value="7,8-DIHYDROPTERIN-6-METHYL-4-(BETA-D-RIBOFURANOSYL)-AMINOBENZENE-5'-PHOSPHATE SYNTHASE"/>
    <property type="match status" value="1"/>
</dbReference>
<dbReference type="GO" id="GO:0016740">
    <property type="term" value="F:transferase activity"/>
    <property type="evidence" value="ECO:0007669"/>
    <property type="project" value="TreeGrafter"/>
</dbReference>
<organism evidence="2">
    <name type="scientific">bioreactor metagenome</name>
    <dbReference type="NCBI Taxonomy" id="1076179"/>
    <lineage>
        <taxon>unclassified sequences</taxon>
        <taxon>metagenomes</taxon>
        <taxon>ecological metagenomes</taxon>
    </lineage>
</organism>
<name>A0A644ZZE9_9ZZZZ</name>
<feature type="domain" description="Metallo-beta-lactamase" evidence="1">
    <location>
        <begin position="21"/>
        <end position="242"/>
    </location>
</feature>